<dbReference type="AlphaFoldDB" id="A0A543DVC6"/>
<feature type="transmembrane region" description="Helical" evidence="1">
    <location>
        <begin position="98"/>
        <end position="119"/>
    </location>
</feature>
<keyword evidence="1" id="KW-0472">Membrane</keyword>
<dbReference type="Pfam" id="PF14015">
    <property type="entry name" value="DUF4231"/>
    <property type="match status" value="1"/>
</dbReference>
<sequence length="330" mass="37260">MARTRPPPAHCLLLSSPPQAIHSNGRCAVTNALLECSPQCGHLGELALTMPSRRASDSSKRTPEPIESLLKDGHQAHIKSQILDQEDYLRHQRLIRGLIQLWLVVGNLIIAALLALLLWVTDPAVSLVVTIGSALIVSIVAGLSLYYRQYERIRQGKLRLRKLNQVRKEHLLEEASQAGDASLLAIHKRYREEAPDVVEAYREESNKYRRTHNVLQGITIVGSITISTLATAAVTQESFRWLTVAISLIVGIAAGFTGYFKYRERSFNLQQTADSIERQYYSVELRVGRYRGKAEADAYADFAHEVEWLREEQSKRQQQLEQPAEVKQEQ</sequence>
<dbReference type="InterPro" id="IPR025325">
    <property type="entry name" value="DUF4231"/>
</dbReference>
<dbReference type="NCBIfam" id="NF033634">
    <property type="entry name" value="SLATT_1"/>
    <property type="match status" value="1"/>
</dbReference>
<accession>A0A543DVC6</accession>
<feature type="transmembrane region" description="Helical" evidence="1">
    <location>
        <begin position="214"/>
        <end position="235"/>
    </location>
</feature>
<organism evidence="2 3">
    <name type="scientific">Pseudonocardia kunmingensis</name>
    <dbReference type="NCBI Taxonomy" id="630975"/>
    <lineage>
        <taxon>Bacteria</taxon>
        <taxon>Bacillati</taxon>
        <taxon>Actinomycetota</taxon>
        <taxon>Actinomycetes</taxon>
        <taxon>Pseudonocardiales</taxon>
        <taxon>Pseudonocardiaceae</taxon>
        <taxon>Pseudonocardia</taxon>
    </lineage>
</organism>
<feature type="transmembrane region" description="Helical" evidence="1">
    <location>
        <begin position="125"/>
        <end position="147"/>
    </location>
</feature>
<proteinExistence type="predicted"/>
<name>A0A543DVC6_9PSEU</name>
<dbReference type="Proteomes" id="UP000315677">
    <property type="component" value="Unassembled WGS sequence"/>
</dbReference>
<comment type="caution">
    <text evidence="2">The sequence shown here is derived from an EMBL/GenBank/DDBJ whole genome shotgun (WGS) entry which is preliminary data.</text>
</comment>
<evidence type="ECO:0000313" key="3">
    <source>
        <dbReference type="Proteomes" id="UP000315677"/>
    </source>
</evidence>
<dbReference type="EMBL" id="VFPA01000001">
    <property type="protein sequence ID" value="TQM13274.1"/>
    <property type="molecule type" value="Genomic_DNA"/>
</dbReference>
<evidence type="ECO:0000313" key="2">
    <source>
        <dbReference type="EMBL" id="TQM13274.1"/>
    </source>
</evidence>
<feature type="transmembrane region" description="Helical" evidence="1">
    <location>
        <begin position="241"/>
        <end position="260"/>
    </location>
</feature>
<gene>
    <name evidence="2" type="ORF">FB558_0004</name>
</gene>
<keyword evidence="1" id="KW-1133">Transmembrane helix</keyword>
<keyword evidence="1" id="KW-0812">Transmembrane</keyword>
<evidence type="ECO:0000256" key="1">
    <source>
        <dbReference type="SAM" id="Phobius"/>
    </source>
</evidence>
<reference evidence="2 3" key="1">
    <citation type="submission" date="2019-06" db="EMBL/GenBank/DDBJ databases">
        <title>Sequencing the genomes of 1000 actinobacteria strains.</title>
        <authorList>
            <person name="Klenk H.-P."/>
        </authorList>
    </citation>
    <scope>NUCLEOTIDE SEQUENCE [LARGE SCALE GENOMIC DNA]</scope>
    <source>
        <strain evidence="2 3">DSM 45301</strain>
    </source>
</reference>
<protein>
    <submittedName>
        <fullName evidence="2">Uncharacterized protein DUF4231</fullName>
    </submittedName>
</protein>
<keyword evidence="3" id="KW-1185">Reference proteome</keyword>